<evidence type="ECO:0000313" key="3">
    <source>
        <dbReference type="Proteomes" id="UP000027265"/>
    </source>
</evidence>
<reference evidence="3" key="1">
    <citation type="journal article" date="2014" name="Proc. Natl. Acad. Sci. U.S.A.">
        <title>Extensive sampling of basidiomycete genomes demonstrates inadequacy of the white-rot/brown-rot paradigm for wood decay fungi.</title>
        <authorList>
            <person name="Riley R."/>
            <person name="Salamov A.A."/>
            <person name="Brown D.W."/>
            <person name="Nagy L.G."/>
            <person name="Floudas D."/>
            <person name="Held B.W."/>
            <person name="Levasseur A."/>
            <person name="Lombard V."/>
            <person name="Morin E."/>
            <person name="Otillar R."/>
            <person name="Lindquist E.A."/>
            <person name="Sun H."/>
            <person name="LaButti K.M."/>
            <person name="Schmutz J."/>
            <person name="Jabbour D."/>
            <person name="Luo H."/>
            <person name="Baker S.E."/>
            <person name="Pisabarro A.G."/>
            <person name="Walton J.D."/>
            <person name="Blanchette R.A."/>
            <person name="Henrissat B."/>
            <person name="Martin F."/>
            <person name="Cullen D."/>
            <person name="Hibbett D.S."/>
            <person name="Grigoriev I.V."/>
        </authorList>
    </citation>
    <scope>NUCLEOTIDE SEQUENCE [LARGE SCALE GENOMIC DNA]</scope>
    <source>
        <strain evidence="3">MUCL 33604</strain>
    </source>
</reference>
<dbReference type="Proteomes" id="UP000027265">
    <property type="component" value="Unassembled WGS sequence"/>
</dbReference>
<name>A0A067Q1G2_9AGAM</name>
<feature type="transmembrane region" description="Helical" evidence="1">
    <location>
        <begin position="24"/>
        <end position="42"/>
    </location>
</feature>
<dbReference type="HOGENOM" id="CLU_2333888_0_0_1"/>
<sequence>MLAANFLEPPYCYLPLCLGPICRLFGFFSPLTLFVALASWYLRPSPYLSARSLYSRRPPCTTVPCYTSNPNCNASLRLVLTILVLRILNVPNQSCVDT</sequence>
<dbReference type="AlphaFoldDB" id="A0A067Q1G2"/>
<keyword evidence="3" id="KW-1185">Reference proteome</keyword>
<protein>
    <submittedName>
        <fullName evidence="2">Uncharacterized protein</fullName>
    </submittedName>
</protein>
<dbReference type="InParanoid" id="A0A067Q1G2"/>
<keyword evidence="1" id="KW-0812">Transmembrane</keyword>
<evidence type="ECO:0000256" key="1">
    <source>
        <dbReference type="SAM" id="Phobius"/>
    </source>
</evidence>
<keyword evidence="1" id="KW-1133">Transmembrane helix</keyword>
<organism evidence="2 3">
    <name type="scientific">Jaapia argillacea MUCL 33604</name>
    <dbReference type="NCBI Taxonomy" id="933084"/>
    <lineage>
        <taxon>Eukaryota</taxon>
        <taxon>Fungi</taxon>
        <taxon>Dikarya</taxon>
        <taxon>Basidiomycota</taxon>
        <taxon>Agaricomycotina</taxon>
        <taxon>Agaricomycetes</taxon>
        <taxon>Agaricomycetidae</taxon>
        <taxon>Jaapiales</taxon>
        <taxon>Jaapiaceae</taxon>
        <taxon>Jaapia</taxon>
    </lineage>
</organism>
<keyword evidence="1" id="KW-0472">Membrane</keyword>
<proteinExistence type="predicted"/>
<evidence type="ECO:0000313" key="2">
    <source>
        <dbReference type="EMBL" id="KDQ60908.1"/>
    </source>
</evidence>
<dbReference type="EMBL" id="KL197713">
    <property type="protein sequence ID" value="KDQ60908.1"/>
    <property type="molecule type" value="Genomic_DNA"/>
</dbReference>
<gene>
    <name evidence="2" type="ORF">JAAARDRAFT_204699</name>
</gene>
<accession>A0A067Q1G2</accession>